<organism evidence="1 2">
    <name type="scientific">Lipomyces orientalis</name>
    <dbReference type="NCBI Taxonomy" id="1233043"/>
    <lineage>
        <taxon>Eukaryota</taxon>
        <taxon>Fungi</taxon>
        <taxon>Dikarya</taxon>
        <taxon>Ascomycota</taxon>
        <taxon>Saccharomycotina</taxon>
        <taxon>Lipomycetes</taxon>
        <taxon>Lipomycetales</taxon>
        <taxon>Lipomycetaceae</taxon>
        <taxon>Lipomyces</taxon>
    </lineage>
</organism>
<proteinExistence type="predicted"/>
<keyword evidence="2" id="KW-1185">Reference proteome</keyword>
<gene>
    <name evidence="1" type="ORF">V1517DRAFT_315622</name>
</gene>
<reference evidence="2" key="1">
    <citation type="journal article" date="2024" name="Front. Bioeng. Biotechnol.">
        <title>Genome-scale model development and genomic sequencing of the oleaginous clade Lipomyces.</title>
        <authorList>
            <person name="Czajka J.J."/>
            <person name="Han Y."/>
            <person name="Kim J."/>
            <person name="Mondo S.J."/>
            <person name="Hofstad B.A."/>
            <person name="Robles A."/>
            <person name="Haridas S."/>
            <person name="Riley R."/>
            <person name="LaButti K."/>
            <person name="Pangilinan J."/>
            <person name="Andreopoulos W."/>
            <person name="Lipzen A."/>
            <person name="Yan J."/>
            <person name="Wang M."/>
            <person name="Ng V."/>
            <person name="Grigoriev I.V."/>
            <person name="Spatafora J.W."/>
            <person name="Magnuson J.K."/>
            <person name="Baker S.E."/>
            <person name="Pomraning K.R."/>
        </authorList>
    </citation>
    <scope>NUCLEOTIDE SEQUENCE [LARGE SCALE GENOMIC DNA]</scope>
    <source>
        <strain evidence="2">CBS 10300</strain>
    </source>
</reference>
<protein>
    <submittedName>
        <fullName evidence="1">Uncharacterized protein</fullName>
    </submittedName>
</protein>
<name>A0ACC3TXQ1_9ASCO</name>
<dbReference type="EMBL" id="MU970044">
    <property type="protein sequence ID" value="KAK9324968.1"/>
    <property type="molecule type" value="Genomic_DNA"/>
</dbReference>
<dbReference type="Proteomes" id="UP001489719">
    <property type="component" value="Unassembled WGS sequence"/>
</dbReference>
<evidence type="ECO:0000313" key="1">
    <source>
        <dbReference type="EMBL" id="KAK9324968.1"/>
    </source>
</evidence>
<comment type="caution">
    <text evidence="1">The sequence shown here is derived from an EMBL/GenBank/DDBJ whole genome shotgun (WGS) entry which is preliminary data.</text>
</comment>
<accession>A0ACC3TXQ1</accession>
<evidence type="ECO:0000313" key="2">
    <source>
        <dbReference type="Proteomes" id="UP001489719"/>
    </source>
</evidence>
<sequence length="673" mass="73116">MSSNDNFVRATTSHHHAPSRNMCKLKPGSSVVLSSLMSTQNLFLDNCTLAKMARLGALVSCILVLQMLLSMPLVNAMPLVNVRSATDNGDDASKSALTIAASNATSDHTNAFQISVEAGSPSVSMTVTAIINPLTRDASRTDTSNVTYQGTLQTYRANSSVALSGSIAYISCDDSSVSLAVIQAAEQEPACILLYSTLAQTCDFTRSYQLYNGELGAVFSTLSASVGRQLLSAIKNNPDSLLASVVVNETRIFDSVESQTSTSVEVAMATTTFAATETSQIATTATSTGLVFTTATPAPPSSSPGQNTQSSGHTTAVAMIILYSVTGLVSGFFLLVIILGAIRAHRHPERYQVTTNRDGTVHRTNRARGLAKAVLDSIPLVRVPEHRHHHRHSDETVERTEDGNDNIKMVELDPSSGREVSQADREIQPKVEEDSQKVGDTARINVDPAAEPTEGRMSFDGDSNSSTVSTPSALMILTDGCPICFEAFLPGQDLRVLPCHHGFHAACVDPWLLNSSSQCPLCRVDLNLRAGAEIPDIPPGLMPDGGEGRSDTEIAAALNGNGLNSRLNRLLDMWNAQLLPREERRIAMERLQEEDTIRREMRRRREEHMRSDAGGPRTWRRFVERRRRLFNLQQQRERRQAEDDQRQSSDQEGSSSADISSSDTPRTSQTGQT</sequence>